<dbReference type="EMBL" id="JAKZEL010000010">
    <property type="protein sequence ID" value="KAI4539918.1"/>
    <property type="molecule type" value="Genomic_DNA"/>
</dbReference>
<evidence type="ECO:0000313" key="1">
    <source>
        <dbReference type="EMBL" id="KAI4539918.1"/>
    </source>
</evidence>
<reference evidence="1" key="1">
    <citation type="submission" date="2022-03" db="EMBL/GenBank/DDBJ databases">
        <title>Genomic analyses of argali, domestic sheep and their hybrids provide insights into chromosomal evolution, heterosis and genetic basis of agronomic traits.</title>
        <authorList>
            <person name="Li M."/>
        </authorList>
    </citation>
    <scope>NUCLEOTIDE SEQUENCE</scope>
    <source>
        <strain evidence="1">CAU-MHL-2022a</strain>
        <tissue evidence="1">Skin</tissue>
    </source>
</reference>
<dbReference type="Proteomes" id="UP001214576">
    <property type="component" value="Unassembled WGS sequence"/>
</dbReference>
<comment type="caution">
    <text evidence="1">The sequence shown here is derived from an EMBL/GenBank/DDBJ whole genome shotgun (WGS) entry which is preliminary data.</text>
</comment>
<evidence type="ECO:0000313" key="2">
    <source>
        <dbReference type="Proteomes" id="UP001214576"/>
    </source>
</evidence>
<dbReference type="AlphaFoldDB" id="A0AAD4U5N2"/>
<sequence>MGPGPVPGCGRASPGGPALLGLWVAQAVRFLSEDLLCDKQGAATVPGIRCLLGTTSRILILRQLVASKARETAVSFSEESAQPRRGVPYGRELLPPGGEGQRLGRSFRFCVLLDLDSRPKGHLVHFTVDLRSPNAGPGTAMDAPPHGFCCPELIPSRARDASVSVGTAVDLQGGPGPVQAFQLWLAVMTFLSPSAVQPLGSRYPLCVALFHVALQVSDVQLWSRALDARPLWIAWILAIGEAEVFRHLSFDVRYRLLCAAAVMPVCRESDVPRRIECVLDQDACSIGFEPEILSQCPQQQSRCSQANWGPRKPDTEDVKALLPFSWLCLQTPPPSDAVDCTSLQPGAISSQL</sequence>
<protein>
    <submittedName>
        <fullName evidence="1">Uncharacterized protein</fullName>
    </submittedName>
</protein>
<organism evidence="1 2">
    <name type="scientific">Ovis ammon polii</name>
    <dbReference type="NCBI Taxonomy" id="230172"/>
    <lineage>
        <taxon>Eukaryota</taxon>
        <taxon>Metazoa</taxon>
        <taxon>Chordata</taxon>
        <taxon>Craniata</taxon>
        <taxon>Vertebrata</taxon>
        <taxon>Euteleostomi</taxon>
        <taxon>Mammalia</taxon>
        <taxon>Eutheria</taxon>
        <taxon>Laurasiatheria</taxon>
        <taxon>Artiodactyla</taxon>
        <taxon>Ruminantia</taxon>
        <taxon>Pecora</taxon>
        <taxon>Bovidae</taxon>
        <taxon>Caprinae</taxon>
        <taxon>Ovis</taxon>
    </lineage>
</organism>
<proteinExistence type="predicted"/>
<keyword evidence="2" id="KW-1185">Reference proteome</keyword>
<gene>
    <name evidence="1" type="ORF">MG293_010313</name>
</gene>
<name>A0AAD4U5N2_OVIAM</name>
<accession>A0AAD4U5N2</accession>